<dbReference type="AlphaFoldDB" id="A0A2A2KUK2"/>
<dbReference type="GO" id="GO:0005765">
    <property type="term" value="C:lysosomal membrane"/>
    <property type="evidence" value="ECO:0007669"/>
    <property type="project" value="UniProtKB-SubCell"/>
</dbReference>
<dbReference type="PROSITE" id="PS50826">
    <property type="entry name" value="RUN"/>
    <property type="match status" value="1"/>
</dbReference>
<proteinExistence type="predicted"/>
<evidence type="ECO:0000256" key="2">
    <source>
        <dbReference type="ARBA" id="ARBA00004656"/>
    </source>
</evidence>
<dbReference type="Gene3D" id="1.20.58.900">
    <property type="match status" value="1"/>
</dbReference>
<evidence type="ECO:0000313" key="7">
    <source>
        <dbReference type="EMBL" id="PAV77645.1"/>
    </source>
</evidence>
<dbReference type="EMBL" id="LIAE01007672">
    <property type="protein sequence ID" value="PAV77645.1"/>
    <property type="molecule type" value="Genomic_DNA"/>
</dbReference>
<dbReference type="GO" id="GO:0032880">
    <property type="term" value="P:regulation of protein localization"/>
    <property type="evidence" value="ECO:0007669"/>
    <property type="project" value="TreeGrafter"/>
</dbReference>
<organism evidence="7 8">
    <name type="scientific">Diploscapter pachys</name>
    <dbReference type="NCBI Taxonomy" id="2018661"/>
    <lineage>
        <taxon>Eukaryota</taxon>
        <taxon>Metazoa</taxon>
        <taxon>Ecdysozoa</taxon>
        <taxon>Nematoda</taxon>
        <taxon>Chromadorea</taxon>
        <taxon>Rhabditida</taxon>
        <taxon>Rhabditina</taxon>
        <taxon>Rhabditomorpha</taxon>
        <taxon>Rhabditoidea</taxon>
        <taxon>Rhabditidae</taxon>
        <taxon>Diploscapter</taxon>
    </lineage>
</organism>
<evidence type="ECO:0000313" key="8">
    <source>
        <dbReference type="Proteomes" id="UP000218231"/>
    </source>
</evidence>
<dbReference type="GO" id="GO:0032418">
    <property type="term" value="P:lysosome localization"/>
    <property type="evidence" value="ECO:0007669"/>
    <property type="project" value="TreeGrafter"/>
</dbReference>
<evidence type="ECO:0000256" key="5">
    <source>
        <dbReference type="SAM" id="MobiDB-lite"/>
    </source>
</evidence>
<feature type="compositionally biased region" description="Polar residues" evidence="5">
    <location>
        <begin position="237"/>
        <end position="248"/>
    </location>
</feature>
<dbReference type="InterPro" id="IPR047327">
    <property type="entry name" value="RUN_PLEKHM2"/>
</dbReference>
<dbReference type="InterPro" id="IPR011993">
    <property type="entry name" value="PH-like_dom_sf"/>
</dbReference>
<dbReference type="Pfam" id="PF23142">
    <property type="entry name" value="PH_PLEKHM2"/>
    <property type="match status" value="1"/>
</dbReference>
<dbReference type="PANTHER" id="PTHR46556:SF1">
    <property type="entry name" value="PLECKSTRIN HOMOLOGY DOMAIN-CONTAINING FAMILY M MEMBER 2"/>
    <property type="match status" value="1"/>
</dbReference>
<dbReference type="SUPFAM" id="SSF140741">
    <property type="entry name" value="RUN domain-like"/>
    <property type="match status" value="1"/>
</dbReference>
<protein>
    <recommendedName>
        <fullName evidence="6">RUN domain-containing protein</fullName>
    </recommendedName>
</protein>
<dbReference type="Pfam" id="PF02759">
    <property type="entry name" value="RUN"/>
    <property type="match status" value="1"/>
</dbReference>
<dbReference type="GO" id="GO:0010008">
    <property type="term" value="C:endosome membrane"/>
    <property type="evidence" value="ECO:0007669"/>
    <property type="project" value="TreeGrafter"/>
</dbReference>
<dbReference type="CDD" id="cd00821">
    <property type="entry name" value="PH"/>
    <property type="match status" value="1"/>
</dbReference>
<evidence type="ECO:0000256" key="4">
    <source>
        <dbReference type="ARBA" id="ARBA00023228"/>
    </source>
</evidence>
<dbReference type="STRING" id="2018661.A0A2A2KUK2"/>
<dbReference type="GO" id="GO:0019894">
    <property type="term" value="F:kinesin binding"/>
    <property type="evidence" value="ECO:0007669"/>
    <property type="project" value="TreeGrafter"/>
</dbReference>
<evidence type="ECO:0000256" key="1">
    <source>
        <dbReference type="ARBA" id="ARBA00004496"/>
    </source>
</evidence>
<feature type="region of interest" description="Disordered" evidence="5">
    <location>
        <begin position="185"/>
        <end position="212"/>
    </location>
</feature>
<dbReference type="GO" id="GO:0007030">
    <property type="term" value="P:Golgi organization"/>
    <property type="evidence" value="ECO:0007669"/>
    <property type="project" value="TreeGrafter"/>
</dbReference>
<comment type="subcellular location">
    <subcellularLocation>
        <location evidence="1">Cytoplasm</location>
    </subcellularLocation>
    <subcellularLocation>
        <location evidence="2">Lysosome membrane</location>
    </subcellularLocation>
</comment>
<accession>A0A2A2KUK2</accession>
<dbReference type="InterPro" id="IPR004012">
    <property type="entry name" value="Run_dom"/>
</dbReference>
<dbReference type="CDD" id="cd17680">
    <property type="entry name" value="RUN_PLEKHM2"/>
    <property type="match status" value="1"/>
</dbReference>
<dbReference type="InterPro" id="IPR037213">
    <property type="entry name" value="Run_dom_sf"/>
</dbReference>
<sequence length="747" mass="85466">MFQLSAVTLKPEVRASRSQHGPFQEKIAALVDKVLKEREIVDMENENGKMLFNSMDTFFSYGLLSGDRVYWRFVKEFLPKTEQAMLKAEWGGVNNRRMSIAWLKSAFNKGTLHFQMLSFKTNKSLIYRYYHQNACMSNMGMLEAVTDLMEKLIQVQFAFYSTLKLRQEPMPAVVVASPVTPQVKIPRRRRITENDRNEAPTPNRLPPNSSVPNIAASIDQEVLLDELIRNRKMRQMGMSNAPEQSETSPSPPVLQIEHPQPEERLDDVLRKTLSQVRMEYLSEEPKSFDSLLHYDEVESKIKAPEVEPLTEGELVIHPGDILQLAMDVFVERGEKFHKMFHVYDRFGVGTPVQRLLAITNYHMYVLSQTVSVDDSSLLGSLEEGVQSTTSYHIHAVMPYSIIDYIAVSVDMQVIVVYAKADQNFTVEEKMIDNRSMFQTGEAQLGEAILKAIKEGATIGEHTAPVILTESTPYTLILKRYLAREIPSAPSNEVEYMALMFWKECSADVSHRGDELSGYIYKRSVFPNRWRKGQNEWTQRFMVSRGTKIYVYIDSSCKEGDYVIDLSQCSEITECDEKTAQWACQLTKGDELIQLQCGSREALYKWMQRISIAICSQAQGSDEAVASILLITETHAVICQEGDKCYNDGFVRTLLVFNLTEIKCGWTVRCEQHAALVLHVEGFLQCFFFRSEAELDRIVKHFTKYPIPIDDDQMSKLGQLVQAECRRMPDLWFKAVSAREELETVEAC</sequence>
<comment type="caution">
    <text evidence="7">The sequence shown here is derived from an EMBL/GenBank/DDBJ whole genome shotgun (WGS) entry which is preliminary data.</text>
</comment>
<gene>
    <name evidence="7" type="ORF">WR25_15641</name>
</gene>
<reference evidence="7 8" key="1">
    <citation type="journal article" date="2017" name="Curr. Biol.">
        <title>Genome architecture and evolution of a unichromosomal asexual nematode.</title>
        <authorList>
            <person name="Fradin H."/>
            <person name="Zegar C."/>
            <person name="Gutwein M."/>
            <person name="Lucas J."/>
            <person name="Kovtun M."/>
            <person name="Corcoran D."/>
            <person name="Baugh L.R."/>
            <person name="Kiontke K."/>
            <person name="Gunsalus K."/>
            <person name="Fitch D.H."/>
            <person name="Piano F."/>
        </authorList>
    </citation>
    <scope>NUCLEOTIDE SEQUENCE [LARGE SCALE GENOMIC DNA]</scope>
    <source>
        <strain evidence="7">PF1309</strain>
    </source>
</reference>
<dbReference type="Pfam" id="PF00169">
    <property type="entry name" value="PH"/>
    <property type="match status" value="1"/>
</dbReference>
<dbReference type="InterPro" id="IPR053015">
    <property type="entry name" value="PH_domain-containing_M2"/>
</dbReference>
<dbReference type="SUPFAM" id="SSF50729">
    <property type="entry name" value="PH domain-like"/>
    <property type="match status" value="1"/>
</dbReference>
<evidence type="ECO:0000259" key="6">
    <source>
        <dbReference type="PROSITE" id="PS50826"/>
    </source>
</evidence>
<keyword evidence="4" id="KW-0458">Lysosome</keyword>
<feature type="region of interest" description="Disordered" evidence="5">
    <location>
        <begin position="237"/>
        <end position="262"/>
    </location>
</feature>
<dbReference type="Proteomes" id="UP000218231">
    <property type="component" value="Unassembled WGS sequence"/>
</dbReference>
<keyword evidence="3" id="KW-0963">Cytoplasm</keyword>
<dbReference type="InterPro" id="IPR001849">
    <property type="entry name" value="PH_domain"/>
</dbReference>
<name>A0A2A2KUK2_9BILA</name>
<dbReference type="PANTHER" id="PTHR46556">
    <property type="entry name" value="PLECKSTRIN HOMOLOGY DOMAIN-CONTAINING FAMILY M MEMBER 2"/>
    <property type="match status" value="1"/>
</dbReference>
<feature type="domain" description="RUN" evidence="6">
    <location>
        <begin position="42"/>
        <end position="164"/>
    </location>
</feature>
<evidence type="ECO:0000256" key="3">
    <source>
        <dbReference type="ARBA" id="ARBA00022490"/>
    </source>
</evidence>
<keyword evidence="8" id="KW-1185">Reference proteome</keyword>
<dbReference type="OrthoDB" id="9983817at2759"/>
<dbReference type="SMART" id="SM00233">
    <property type="entry name" value="PH"/>
    <property type="match status" value="1"/>
</dbReference>
<dbReference type="InterPro" id="IPR057288">
    <property type="entry name" value="PH_PLEKHM2"/>
</dbReference>
<dbReference type="Gene3D" id="2.30.29.30">
    <property type="entry name" value="Pleckstrin-homology domain (PH domain)/Phosphotyrosine-binding domain (PTB)"/>
    <property type="match status" value="1"/>
</dbReference>